<protein>
    <recommendedName>
        <fullName evidence="7">DNA-binding response regulator, AraC family</fullName>
    </recommendedName>
</protein>
<evidence type="ECO:0000256" key="3">
    <source>
        <dbReference type="ARBA" id="ARBA00023163"/>
    </source>
</evidence>
<evidence type="ECO:0000259" key="4">
    <source>
        <dbReference type="PROSITE" id="PS01124"/>
    </source>
</evidence>
<dbReference type="InterPro" id="IPR011006">
    <property type="entry name" value="CheY-like_superfamily"/>
</dbReference>
<gene>
    <name evidence="6" type="ORF">MNBD_BACTEROID05-336</name>
</gene>
<dbReference type="GO" id="GO:0043565">
    <property type="term" value="F:sequence-specific DNA binding"/>
    <property type="evidence" value="ECO:0007669"/>
    <property type="project" value="InterPro"/>
</dbReference>
<dbReference type="SUPFAM" id="SSF46689">
    <property type="entry name" value="Homeodomain-like"/>
    <property type="match status" value="1"/>
</dbReference>
<dbReference type="InterPro" id="IPR001789">
    <property type="entry name" value="Sig_transdc_resp-reg_receiver"/>
</dbReference>
<dbReference type="PROSITE" id="PS00041">
    <property type="entry name" value="HTH_ARAC_FAMILY_1"/>
    <property type="match status" value="1"/>
</dbReference>
<keyword evidence="2" id="KW-0238">DNA-binding</keyword>
<evidence type="ECO:0008006" key="7">
    <source>
        <dbReference type="Google" id="ProtNLM"/>
    </source>
</evidence>
<feature type="domain" description="HTH araC/xylS-type" evidence="4">
    <location>
        <begin position="136"/>
        <end position="233"/>
    </location>
</feature>
<organism evidence="6">
    <name type="scientific">hydrothermal vent metagenome</name>
    <dbReference type="NCBI Taxonomy" id="652676"/>
    <lineage>
        <taxon>unclassified sequences</taxon>
        <taxon>metagenomes</taxon>
        <taxon>ecological metagenomes</taxon>
    </lineage>
</organism>
<evidence type="ECO:0000259" key="5">
    <source>
        <dbReference type="PROSITE" id="PS50110"/>
    </source>
</evidence>
<dbReference type="PROSITE" id="PS01124">
    <property type="entry name" value="HTH_ARAC_FAMILY_2"/>
    <property type="match status" value="1"/>
</dbReference>
<evidence type="ECO:0000256" key="2">
    <source>
        <dbReference type="ARBA" id="ARBA00023125"/>
    </source>
</evidence>
<dbReference type="CDD" id="cd00156">
    <property type="entry name" value="REC"/>
    <property type="match status" value="1"/>
</dbReference>
<dbReference type="PANTHER" id="PTHR43280">
    <property type="entry name" value="ARAC-FAMILY TRANSCRIPTIONAL REGULATOR"/>
    <property type="match status" value="1"/>
</dbReference>
<evidence type="ECO:0000313" key="6">
    <source>
        <dbReference type="EMBL" id="VAW13203.1"/>
    </source>
</evidence>
<dbReference type="Pfam" id="PF12833">
    <property type="entry name" value="HTH_18"/>
    <property type="match status" value="1"/>
</dbReference>
<dbReference type="PROSITE" id="PS50110">
    <property type="entry name" value="RESPONSE_REGULATORY"/>
    <property type="match status" value="1"/>
</dbReference>
<dbReference type="InterPro" id="IPR009057">
    <property type="entry name" value="Homeodomain-like_sf"/>
</dbReference>
<sequence>MLSEKIVVVDDDRRVIKSIEVGLTEYEFIIFNEGKSALEFLQKPNMIKLVLLDVMMPGIDGLSVLEEIKKMKKDISVIMMTAYSSQDIAVSALRNHADDFFEKPFDMGELKDKIRYILRGKEHGIRLSGDKKDYVARIKSFIKRNYTETTLEHISDELCLSPKYVSRMFNEVNDLSFREYKLKVKMDRAKSLLITTYLDINEISIDLGYENPESFMRIFKRMTKLTPTQYRKKFGHKRIRNYQK</sequence>
<dbReference type="PRINTS" id="PR00032">
    <property type="entry name" value="HTHARAC"/>
</dbReference>
<dbReference type="Gene3D" id="1.10.10.60">
    <property type="entry name" value="Homeodomain-like"/>
    <property type="match status" value="2"/>
</dbReference>
<dbReference type="InterPro" id="IPR020449">
    <property type="entry name" value="Tscrpt_reg_AraC-type_HTH"/>
</dbReference>
<dbReference type="GO" id="GO:0003700">
    <property type="term" value="F:DNA-binding transcription factor activity"/>
    <property type="evidence" value="ECO:0007669"/>
    <property type="project" value="InterPro"/>
</dbReference>
<proteinExistence type="predicted"/>
<dbReference type="Gene3D" id="3.40.50.2300">
    <property type="match status" value="1"/>
</dbReference>
<reference evidence="6" key="1">
    <citation type="submission" date="2018-06" db="EMBL/GenBank/DDBJ databases">
        <authorList>
            <person name="Zhirakovskaya E."/>
        </authorList>
    </citation>
    <scope>NUCLEOTIDE SEQUENCE</scope>
</reference>
<dbReference type="InterPro" id="IPR018060">
    <property type="entry name" value="HTH_AraC"/>
</dbReference>
<dbReference type="Pfam" id="PF00072">
    <property type="entry name" value="Response_reg"/>
    <property type="match status" value="1"/>
</dbReference>
<dbReference type="AlphaFoldDB" id="A0A3B0TAV0"/>
<dbReference type="SUPFAM" id="SSF52172">
    <property type="entry name" value="CheY-like"/>
    <property type="match status" value="1"/>
</dbReference>
<keyword evidence="3" id="KW-0804">Transcription</keyword>
<name>A0A3B0TAV0_9ZZZZ</name>
<dbReference type="PANTHER" id="PTHR43280:SF28">
    <property type="entry name" value="HTH-TYPE TRANSCRIPTIONAL ACTIVATOR RHAS"/>
    <property type="match status" value="1"/>
</dbReference>
<accession>A0A3B0TAV0</accession>
<keyword evidence="1" id="KW-0805">Transcription regulation</keyword>
<dbReference type="SMART" id="SM00342">
    <property type="entry name" value="HTH_ARAC"/>
    <property type="match status" value="1"/>
</dbReference>
<dbReference type="GO" id="GO:0000160">
    <property type="term" value="P:phosphorelay signal transduction system"/>
    <property type="evidence" value="ECO:0007669"/>
    <property type="project" value="InterPro"/>
</dbReference>
<dbReference type="EMBL" id="UOEN01000155">
    <property type="protein sequence ID" value="VAW13203.1"/>
    <property type="molecule type" value="Genomic_DNA"/>
</dbReference>
<dbReference type="SMART" id="SM00448">
    <property type="entry name" value="REC"/>
    <property type="match status" value="1"/>
</dbReference>
<feature type="domain" description="Response regulatory" evidence="5">
    <location>
        <begin position="5"/>
        <end position="118"/>
    </location>
</feature>
<dbReference type="InterPro" id="IPR018062">
    <property type="entry name" value="HTH_AraC-typ_CS"/>
</dbReference>
<evidence type="ECO:0000256" key="1">
    <source>
        <dbReference type="ARBA" id="ARBA00023015"/>
    </source>
</evidence>